<name>A0A8S5SZZ8_9CAUD</name>
<reference evidence="1" key="1">
    <citation type="journal article" date="2021" name="Proc. Natl. Acad. Sci. U.S.A.">
        <title>A Catalog of Tens of Thousands of Viruses from Human Metagenomes Reveals Hidden Associations with Chronic Diseases.</title>
        <authorList>
            <person name="Tisza M.J."/>
            <person name="Buck C.B."/>
        </authorList>
    </citation>
    <scope>NUCLEOTIDE SEQUENCE</scope>
    <source>
        <strain evidence="1">CtSOv1</strain>
    </source>
</reference>
<protein>
    <submittedName>
        <fullName evidence="1">Uncharacterized protein</fullName>
    </submittedName>
</protein>
<proteinExistence type="predicted"/>
<accession>A0A8S5SZZ8</accession>
<organism evidence="1">
    <name type="scientific">Siphoviridae sp. ctSOv1</name>
    <dbReference type="NCBI Taxonomy" id="2827872"/>
    <lineage>
        <taxon>Viruses</taxon>
        <taxon>Duplodnaviria</taxon>
        <taxon>Heunggongvirae</taxon>
        <taxon>Uroviricota</taxon>
        <taxon>Caudoviricetes</taxon>
    </lineage>
</organism>
<evidence type="ECO:0000313" key="1">
    <source>
        <dbReference type="EMBL" id="DAF56585.1"/>
    </source>
</evidence>
<dbReference type="EMBL" id="BK032719">
    <property type="protein sequence ID" value="DAF56585.1"/>
    <property type="molecule type" value="Genomic_DNA"/>
</dbReference>
<sequence>MLYVEKDCLIFIRSYHNGSCFSYINFQKWRNSL</sequence>